<feature type="domain" description="Glycoside hydrolase family 31 TIM barrel" evidence="3">
    <location>
        <begin position="271"/>
        <end position="597"/>
    </location>
</feature>
<dbReference type="InterPro" id="IPR000322">
    <property type="entry name" value="Glyco_hydro_31_TIM"/>
</dbReference>
<dbReference type="EMBL" id="JACLAX010000005">
    <property type="protein sequence ID" value="MBC2668795.1"/>
    <property type="molecule type" value="Genomic_DNA"/>
</dbReference>
<evidence type="ECO:0000313" key="7">
    <source>
        <dbReference type="Proteomes" id="UP000551327"/>
    </source>
</evidence>
<dbReference type="GO" id="GO:0004553">
    <property type="term" value="F:hydrolase activity, hydrolyzing O-glycosyl compounds"/>
    <property type="evidence" value="ECO:0007669"/>
    <property type="project" value="InterPro"/>
</dbReference>
<dbReference type="InterPro" id="IPR013780">
    <property type="entry name" value="Glyco_hydro_b"/>
</dbReference>
<name>A0A7X1FXF3_9SPHN</name>
<proteinExistence type="inferred from homology"/>
<dbReference type="AlphaFoldDB" id="A0A7X1FXF3"/>
<dbReference type="PANTHER" id="PTHR22762">
    <property type="entry name" value="ALPHA-GLUCOSIDASE"/>
    <property type="match status" value="1"/>
</dbReference>
<comment type="caution">
    <text evidence="6">The sequence shown here is derived from an EMBL/GenBank/DDBJ whole genome shotgun (WGS) entry which is preliminary data.</text>
</comment>
<dbReference type="SUPFAM" id="SSF74650">
    <property type="entry name" value="Galactose mutarotase-like"/>
    <property type="match status" value="1"/>
</dbReference>
<dbReference type="Pfam" id="PF13802">
    <property type="entry name" value="Gal_mutarotas_2"/>
    <property type="match status" value="1"/>
</dbReference>
<dbReference type="CDD" id="cd06599">
    <property type="entry name" value="GH31_glycosidase_Aec37"/>
    <property type="match status" value="1"/>
</dbReference>
<dbReference type="SUPFAM" id="SSF51011">
    <property type="entry name" value="Glycosyl hydrolase domain"/>
    <property type="match status" value="1"/>
</dbReference>
<dbReference type="SUPFAM" id="SSF51445">
    <property type="entry name" value="(Trans)glycosidases"/>
    <property type="match status" value="1"/>
</dbReference>
<dbReference type="GO" id="GO:0030246">
    <property type="term" value="F:carbohydrate binding"/>
    <property type="evidence" value="ECO:0007669"/>
    <property type="project" value="InterPro"/>
</dbReference>
<dbReference type="RefSeq" id="WP_185678688.1">
    <property type="nucleotide sequence ID" value="NZ_JACLAX010000005.1"/>
</dbReference>
<keyword evidence="2 6" id="KW-0378">Hydrolase</keyword>
<dbReference type="InterPro" id="IPR048395">
    <property type="entry name" value="Glyco_hydro_31_C"/>
</dbReference>
<feature type="domain" description="Glycosyl hydrolase family 31 C-terminal" evidence="5">
    <location>
        <begin position="607"/>
        <end position="692"/>
    </location>
</feature>
<dbReference type="Gene3D" id="2.60.40.1760">
    <property type="entry name" value="glycosyl hydrolase (family 31)"/>
    <property type="match status" value="1"/>
</dbReference>
<dbReference type="GO" id="GO:0005975">
    <property type="term" value="P:carbohydrate metabolic process"/>
    <property type="evidence" value="ECO:0007669"/>
    <property type="project" value="InterPro"/>
</dbReference>
<evidence type="ECO:0000259" key="3">
    <source>
        <dbReference type="Pfam" id="PF01055"/>
    </source>
</evidence>
<dbReference type="Gene3D" id="3.20.20.80">
    <property type="entry name" value="Glycosidases"/>
    <property type="match status" value="1"/>
</dbReference>
<dbReference type="CDD" id="cd14752">
    <property type="entry name" value="GH31_N"/>
    <property type="match status" value="1"/>
</dbReference>
<comment type="similarity">
    <text evidence="1 2">Belongs to the glycosyl hydrolase 31 family.</text>
</comment>
<reference evidence="6 7" key="1">
    <citation type="submission" date="2020-08" db="EMBL/GenBank/DDBJ databases">
        <title>The genome sequence of type strain Novosphingobium piscinae KCTC 42194.</title>
        <authorList>
            <person name="Liu Y."/>
        </authorList>
    </citation>
    <scope>NUCLEOTIDE SEQUENCE [LARGE SCALE GENOMIC DNA]</scope>
    <source>
        <strain evidence="6 7">KCTC 42194</strain>
    </source>
</reference>
<dbReference type="Pfam" id="PF21365">
    <property type="entry name" value="Glyco_hydro_31_3rd"/>
    <property type="match status" value="1"/>
</dbReference>
<gene>
    <name evidence="6" type="ORF">H7F53_06550</name>
</gene>
<evidence type="ECO:0000259" key="4">
    <source>
        <dbReference type="Pfam" id="PF13802"/>
    </source>
</evidence>
<dbReference type="PANTHER" id="PTHR22762:SF165">
    <property type="entry name" value="PUTATIVE (AFU_ORTHOLOGUE AFUA_1G06560)-RELATED"/>
    <property type="match status" value="1"/>
</dbReference>
<dbReference type="InterPro" id="IPR017853">
    <property type="entry name" value="GH"/>
</dbReference>
<dbReference type="Gene3D" id="2.60.40.1180">
    <property type="entry name" value="Golgi alpha-mannosidase II"/>
    <property type="match status" value="1"/>
</dbReference>
<evidence type="ECO:0000259" key="5">
    <source>
        <dbReference type="Pfam" id="PF21365"/>
    </source>
</evidence>
<evidence type="ECO:0000256" key="1">
    <source>
        <dbReference type="ARBA" id="ARBA00007806"/>
    </source>
</evidence>
<evidence type="ECO:0000256" key="2">
    <source>
        <dbReference type="RuleBase" id="RU361185"/>
    </source>
</evidence>
<keyword evidence="7" id="KW-1185">Reference proteome</keyword>
<feature type="domain" description="Glycoside hydrolase family 31 N-terminal" evidence="4">
    <location>
        <begin position="36"/>
        <end position="225"/>
    </location>
</feature>
<dbReference type="InterPro" id="IPR025887">
    <property type="entry name" value="Glyco_hydro_31_N_dom"/>
</dbReference>
<sequence>MTAPRRATLSRPPRFALTGRDGPRVTLTADTGAVAHLFVLEEDVMRVLLLADGTVTSPPSWTIAPGQDDLPEPGRDRLDTRGFAAPAFALDEDDAAGLLVLTTARLRLTVALTGLRCTWHQHDGTGWQLIAEDRPTQAYNFGWWDEATYHYLKRQPGERHYGLGERSGPLDRSGRRLRLTNLDCMGYDAEADDPLYKAIPWVLTVNAAGQAHGLFYDTLADPVFDFGHEHSNYHPHYRYMRAASGDLDYYIVAGPDAAEVVRRFTWLTGRPALMPRWAVGYSGSTMTYTDAPNAQERMGEFLEGLARHDIPCTSFHLSSGYTSIGDKRYVFHWNTDKFPDARGFVASYAAAGVELVPNIKPALLLSHPRYAELAAKGWFVSDAEGQPVECLFWDELGSYIDFTNPAAAEWWRGQVTAQLLDYGIRATWNDNNEYEIWDRRAVFAGFGQPRLAAAERPVQTLLMMRASRQAQIAFRPDERPYLVTRSGMAGMQRYAQTWSGDNFTAWKTLRFNQKMGLGLALSGVSNTGHDIGGFAGPAPEPELLLRWVQAGIMMPRFSIHSWNTDGTVNEPWMYPAATPAIVGMMQLRHALVPLLHDLLWRHHARFEPVTRPLWLDFPGDPAAWRDGDAYLLGPDLLVAPALDAGVTEVAVYLPAGPRWIDLRDDRTWQGGQTVSLAAPCTGLPPLLAREGSAHLLDLSPPGFAPATARSAVLILPPAGTGGFAWSGFDERGADWPDPAQPPLWSLTVTCNPATIAITARWTGTTPPPTDRLDLILPAAEHRAVTVNGRPAAFTPAEVLGVTRRLASCPV</sequence>
<evidence type="ECO:0000313" key="6">
    <source>
        <dbReference type="EMBL" id="MBC2668795.1"/>
    </source>
</evidence>
<organism evidence="6 7">
    <name type="scientific">Novosphingobium piscinae</name>
    <dbReference type="NCBI Taxonomy" id="1507448"/>
    <lineage>
        <taxon>Bacteria</taxon>
        <taxon>Pseudomonadati</taxon>
        <taxon>Pseudomonadota</taxon>
        <taxon>Alphaproteobacteria</taxon>
        <taxon>Sphingomonadales</taxon>
        <taxon>Sphingomonadaceae</taxon>
        <taxon>Novosphingobium</taxon>
    </lineage>
</organism>
<dbReference type="Pfam" id="PF01055">
    <property type="entry name" value="Glyco_hydro_31_2nd"/>
    <property type="match status" value="1"/>
</dbReference>
<protein>
    <submittedName>
        <fullName evidence="6">Glycoside hydrolase family 31 protein</fullName>
    </submittedName>
</protein>
<dbReference type="Proteomes" id="UP000551327">
    <property type="component" value="Unassembled WGS sequence"/>
</dbReference>
<accession>A0A7X1FXF3</accession>
<keyword evidence="2" id="KW-0326">Glycosidase</keyword>
<dbReference type="InterPro" id="IPR011013">
    <property type="entry name" value="Gal_mutarotase_sf_dom"/>
</dbReference>